<evidence type="ECO:0000256" key="3">
    <source>
        <dbReference type="ARBA" id="ARBA00022692"/>
    </source>
</evidence>
<evidence type="ECO:0000256" key="2">
    <source>
        <dbReference type="ARBA" id="ARBA00022448"/>
    </source>
</evidence>
<keyword evidence="5 6" id="KW-0472">Membrane</keyword>
<dbReference type="Gene3D" id="1.20.1510.10">
    <property type="entry name" value="Cation efflux protein transmembrane domain"/>
    <property type="match status" value="1"/>
</dbReference>
<keyword evidence="4 6" id="KW-1133">Transmembrane helix</keyword>
<dbReference type="InterPro" id="IPR036837">
    <property type="entry name" value="Cation_efflux_CTD_sf"/>
</dbReference>
<dbReference type="Gene3D" id="3.30.70.1350">
    <property type="entry name" value="Cation efflux protein, cytoplasmic domain"/>
    <property type="match status" value="1"/>
</dbReference>
<evidence type="ECO:0000256" key="4">
    <source>
        <dbReference type="ARBA" id="ARBA00022989"/>
    </source>
</evidence>
<dbReference type="EMBL" id="VOAH01000005">
    <property type="protein sequence ID" value="TVP40863.1"/>
    <property type="molecule type" value="Genomic_DNA"/>
</dbReference>
<feature type="domain" description="Cation efflux protein transmembrane" evidence="7">
    <location>
        <begin position="49"/>
        <end position="242"/>
    </location>
</feature>
<feature type="transmembrane region" description="Helical" evidence="6">
    <location>
        <begin position="149"/>
        <end position="168"/>
    </location>
</feature>
<evidence type="ECO:0000259" key="7">
    <source>
        <dbReference type="Pfam" id="PF01545"/>
    </source>
</evidence>
<feature type="transmembrane region" description="Helical" evidence="6">
    <location>
        <begin position="217"/>
        <end position="234"/>
    </location>
</feature>
<dbReference type="Pfam" id="PF01545">
    <property type="entry name" value="Cation_efflux"/>
    <property type="match status" value="1"/>
</dbReference>
<dbReference type="InterPro" id="IPR058533">
    <property type="entry name" value="Cation_efflux_TM"/>
</dbReference>
<feature type="transmembrane region" description="Helical" evidence="6">
    <location>
        <begin position="52"/>
        <end position="76"/>
    </location>
</feature>
<dbReference type="SUPFAM" id="SSF161111">
    <property type="entry name" value="Cation efflux protein transmembrane domain-like"/>
    <property type="match status" value="1"/>
</dbReference>
<dbReference type="InterPro" id="IPR002524">
    <property type="entry name" value="Cation_efflux"/>
</dbReference>
<name>A0A557SW89_9ARCH</name>
<protein>
    <submittedName>
        <fullName evidence="8">Putative Co/Zn/Cd cation transporter</fullName>
    </submittedName>
</protein>
<sequence length="362" mass="39717">MDDVGDSKENKSTDELADLKGNLIRNGTKTQQSPNLVQEGIVAGKKIAKISVVTLLAIGIVEIVTGILSGSVVATADGIDSISDAAISFIVLLGLRIALRPADKKFHFGYHKVESFTALIAAIGMIAIGLVIFYNSYQALIHPHEISHPYVVMAVLAGASALSLHRAFQMRIIANKYNLLSLKTDARNSIKDGSASVIGFFSILVATQFGFLQMDGIGGMIIAGYIFSVSYISLKKSSLILIDSWQNPKLTVVIKNIISEQFSDEKIVVRDVLLRSSGMIDQAEIHIAVDGKESLEEVEMLSLKIQLVISSQFPSIERVLVIPHPYSASETRVTTRMDRFRNIKLKRPSYMNRNTRQDENPK</sequence>
<evidence type="ECO:0000256" key="6">
    <source>
        <dbReference type="SAM" id="Phobius"/>
    </source>
</evidence>
<reference evidence="8 9" key="1">
    <citation type="journal article" date="2019" name="Front. Microbiol.">
        <title>Ammonia Oxidation by the Arctic Terrestrial Thaumarchaeote Candidatus Nitrosocosmicus arcticus Is Stimulated by Increasing Temperatures.</title>
        <authorList>
            <person name="Alves R.J.E."/>
            <person name="Kerou M."/>
            <person name="Zappe A."/>
            <person name="Bittner R."/>
            <person name="Abby S.S."/>
            <person name="Schmidt H.A."/>
            <person name="Pfeifer K."/>
            <person name="Schleper C."/>
        </authorList>
    </citation>
    <scope>NUCLEOTIDE SEQUENCE [LARGE SCALE GENOMIC DNA]</scope>
    <source>
        <strain evidence="8 9">Kfb</strain>
    </source>
</reference>
<dbReference type="Proteomes" id="UP000315289">
    <property type="component" value="Unassembled WGS sequence"/>
</dbReference>
<keyword evidence="3 6" id="KW-0812">Transmembrane</keyword>
<gene>
    <name evidence="8" type="ORF">NARC_50044</name>
</gene>
<feature type="transmembrane region" description="Helical" evidence="6">
    <location>
        <begin position="119"/>
        <end position="137"/>
    </location>
</feature>
<evidence type="ECO:0000256" key="5">
    <source>
        <dbReference type="ARBA" id="ARBA00023136"/>
    </source>
</evidence>
<dbReference type="GO" id="GO:0016020">
    <property type="term" value="C:membrane"/>
    <property type="evidence" value="ECO:0007669"/>
    <property type="project" value="UniProtKB-SubCell"/>
</dbReference>
<keyword evidence="9" id="KW-1185">Reference proteome</keyword>
<comment type="subcellular location">
    <subcellularLocation>
        <location evidence="1">Membrane</location>
        <topology evidence="1">Multi-pass membrane protein</topology>
    </subcellularLocation>
</comment>
<dbReference type="RefSeq" id="WP_186434102.1">
    <property type="nucleotide sequence ID" value="NZ_ML675581.1"/>
</dbReference>
<feature type="transmembrane region" description="Helical" evidence="6">
    <location>
        <begin position="189"/>
        <end position="211"/>
    </location>
</feature>
<feature type="transmembrane region" description="Helical" evidence="6">
    <location>
        <begin position="82"/>
        <end position="99"/>
    </location>
</feature>
<dbReference type="SUPFAM" id="SSF160240">
    <property type="entry name" value="Cation efflux protein cytoplasmic domain-like"/>
    <property type="match status" value="1"/>
</dbReference>
<comment type="caution">
    <text evidence="8">The sequence shown here is derived from an EMBL/GenBank/DDBJ whole genome shotgun (WGS) entry which is preliminary data.</text>
</comment>
<accession>A0A557SW89</accession>
<dbReference type="InterPro" id="IPR027469">
    <property type="entry name" value="Cation_efflux_TMD_sf"/>
</dbReference>
<keyword evidence="2" id="KW-0813">Transport</keyword>
<evidence type="ECO:0000256" key="1">
    <source>
        <dbReference type="ARBA" id="ARBA00004141"/>
    </source>
</evidence>
<dbReference type="OrthoDB" id="8907at2157"/>
<dbReference type="AlphaFoldDB" id="A0A557SW89"/>
<proteinExistence type="predicted"/>
<evidence type="ECO:0000313" key="9">
    <source>
        <dbReference type="Proteomes" id="UP000315289"/>
    </source>
</evidence>
<evidence type="ECO:0000313" key="8">
    <source>
        <dbReference type="EMBL" id="TVP40863.1"/>
    </source>
</evidence>
<organism evidence="8 9">
    <name type="scientific">Candidatus Nitrosocosmicus arcticus</name>
    <dbReference type="NCBI Taxonomy" id="2035267"/>
    <lineage>
        <taxon>Archaea</taxon>
        <taxon>Nitrososphaerota</taxon>
        <taxon>Nitrososphaeria</taxon>
        <taxon>Nitrososphaerales</taxon>
        <taxon>Nitrososphaeraceae</taxon>
        <taxon>Candidatus Nitrosocosmicus</taxon>
    </lineage>
</organism>
<dbReference type="InterPro" id="IPR050291">
    <property type="entry name" value="CDF_Transporter"/>
</dbReference>
<dbReference type="PANTHER" id="PTHR43840:SF15">
    <property type="entry name" value="MITOCHONDRIAL METAL TRANSPORTER 1-RELATED"/>
    <property type="match status" value="1"/>
</dbReference>
<dbReference type="NCBIfam" id="TIGR01297">
    <property type="entry name" value="CDF"/>
    <property type="match status" value="1"/>
</dbReference>
<dbReference type="PANTHER" id="PTHR43840">
    <property type="entry name" value="MITOCHONDRIAL METAL TRANSPORTER 1-RELATED"/>
    <property type="match status" value="1"/>
</dbReference>
<dbReference type="GO" id="GO:0008324">
    <property type="term" value="F:monoatomic cation transmembrane transporter activity"/>
    <property type="evidence" value="ECO:0007669"/>
    <property type="project" value="InterPro"/>
</dbReference>